<sequence>MPQRKGKSSSSDNQSEKRKLMEPAYIEGGKYACPKCLSREYLKIVDYDCAEEGKFLFIVKCSKCRTEFRVKKYV</sequence>
<evidence type="ECO:0000313" key="1">
    <source>
        <dbReference type="EMBL" id="KXG74856.1"/>
    </source>
</evidence>
<protein>
    <submittedName>
        <fullName evidence="1">Uncharacterized protein</fullName>
    </submittedName>
</protein>
<reference evidence="1 2" key="1">
    <citation type="submission" date="2015-12" db="EMBL/GenBank/DDBJ databases">
        <title>Draft genome sequnece of Fervidicola ferrireducens strain Y170.</title>
        <authorList>
            <person name="Patel B.K."/>
        </authorList>
    </citation>
    <scope>NUCLEOTIDE SEQUENCE [LARGE SCALE GENOMIC DNA]</scope>
    <source>
        <strain evidence="1 2">Y170</strain>
    </source>
</reference>
<dbReference type="RefSeq" id="WP_066354866.1">
    <property type="nucleotide sequence ID" value="NZ_LOED01000038.1"/>
</dbReference>
<name>A0A140L2T1_9FIRM</name>
<dbReference type="AlphaFoldDB" id="A0A140L2T1"/>
<gene>
    <name evidence="1" type="ORF">AN618_21480</name>
</gene>
<accession>A0A140L2T1</accession>
<dbReference type="STRING" id="520764.AN618_21480"/>
<dbReference type="InParanoid" id="A0A140L2T1"/>
<evidence type="ECO:0000313" key="2">
    <source>
        <dbReference type="Proteomes" id="UP000070427"/>
    </source>
</evidence>
<organism evidence="1 2">
    <name type="scientific">Fervidicola ferrireducens</name>
    <dbReference type="NCBI Taxonomy" id="520764"/>
    <lineage>
        <taxon>Bacteria</taxon>
        <taxon>Bacillati</taxon>
        <taxon>Bacillota</taxon>
        <taxon>Clostridia</taxon>
        <taxon>Thermosediminibacterales</taxon>
        <taxon>Thermosediminibacteraceae</taxon>
        <taxon>Fervidicola</taxon>
    </lineage>
</organism>
<dbReference type="Proteomes" id="UP000070427">
    <property type="component" value="Unassembled WGS sequence"/>
</dbReference>
<proteinExistence type="predicted"/>
<dbReference type="EMBL" id="LOED01000038">
    <property type="protein sequence ID" value="KXG74856.1"/>
    <property type="molecule type" value="Genomic_DNA"/>
</dbReference>
<comment type="caution">
    <text evidence="1">The sequence shown here is derived from an EMBL/GenBank/DDBJ whole genome shotgun (WGS) entry which is preliminary data.</text>
</comment>
<keyword evidence="2" id="KW-1185">Reference proteome</keyword>